<dbReference type="CDD" id="cd02891">
    <property type="entry name" value="A2M_like"/>
    <property type="match status" value="1"/>
</dbReference>
<reference evidence="7 8" key="1">
    <citation type="submission" date="2017-05" db="EMBL/GenBank/DDBJ databases">
        <authorList>
            <person name="Song R."/>
            <person name="Chenine A.L."/>
            <person name="Ruprecht R.M."/>
        </authorList>
    </citation>
    <scope>NUCLEOTIDE SEQUENCE [LARGE SCALE GENOMIC DNA]</scope>
    <source>
        <strain evidence="7 8">CECT 8663</strain>
    </source>
</reference>
<keyword evidence="4" id="KW-1015">Disulfide bond</keyword>
<name>A0A238KIZ4_9RHOB</name>
<sequence length="1816" mass="194763">MRHFVIALLAGLAALPFATPSFAQDTGPAVPDRRVVITRDVDFFGSDLQSLFDTSLEACQKLCLDTPDCQAFTFNSRSNACFPKAAVTDRQPYDGAVSALVINTGPDVQTRAAERRLDLGFLDARDLERAKTEAAALGARHTGGQWSPRALLEAADNSLASGNLEDSALWVGTALAQTDDAAHWLRYGQLSARVAEEIQGADQRKFRARAFLASINGYLRADDSDLMIDALRDMALALDKLDRGREMIPALRLAEFYGTRPDVTELLDQAVGKYGFRIREHSVEADIADPQVCVEFTEKLVRAGVDYAPYVRLPDPRMAVTANGDRICVTGVELGGRYTITFRSGLPADSGETLIRNTDITAYVRDRSPAVSFPGRAYVLPRSADAGLPIETVNLAEVDLVLRRVSDRNLTRAMQDSYFGKPLSKWEEQHFSRDIAEEIWTGKGEVENRLNTDILTRLPMGDVVGDLPAGVYALTAAVPGSDEFSDGRATQWFILSDIGLTSLQGNDGLTVFARSLSSAEPLAGLDVSLLSSANRVLATVQADAQGVAHFAAGLLRGTGGAQAELITAKRGDDDLAFLSLTDPAFDLSDRGVEGRDPAGPIDAFLTTDRGAYRAGEVVYATALLRDSKAAAVGDIPLTAVLTRPDGVEYSRHVSDGGVDGGHVYSLPIANAAPRGTWQLEVFTDPDADPVATANLLVEDFVPERIDFDLSLPDGPINPLDAPKLTVDARYLFGAVGADLPIEGELQLSSQTTLKAFPRYQFGRHDDYRAVRTNSFAADLTTDAQGKASLTLPFPDIDAKGRPMLARATLRLSEASGRPVEREITRPVLPATPMIGIRPAFEGVLGEGAEAGFDLLALGPDLKPQVMDVTWQINRVRTRYQWYQQYGNWNWEPITTRETVANGTGLLGDTALSVSAGVDWGEYELVVERLDGSYVAASMSFSAGWYGGADASDTPDMLELSLDKPAYLPGETATIRMVPRYAGKALITVLADRVISMQAVDVSEGETTLQLPVTDEWGAGVYVTAQVIRPMDVTAGQNPARALGLAHAAVDPGPRKLAVSFDAPAEISPRGLLTAAVQIEGMNEGDTAHVTVAAVDLGILNLTGFKSPDPTGYYFGQRRLGVEIRDIYGRLIDGMNGAMGAVRSGGDYAAGMRMQSPPPTEDLVAFFSGPVTVDANGRGEVVFDVPDFNGTVRLMAVAWSGTAVGQAEADVLVRDPVVISASLPRFLAPGDSARLHLELTHTKGAAGEMPFAITAQGLALNASVLPASVTIEEQGKLALDIPLTADLVGDHTIDIALTTPDGAILTKSLSLGVRSNDPAVGATRRLSLAPGQTFTLDRDVFAGLRLESATALVSAGPLARFDAPGLLAKLDRYPYGCTEQVTSQALPLLYLSSIAEPLGLGNQDKIALRIRQSITRVLTRQAPNGAFGLWGAYSGEFWLDAYVTDFLGRARTAGYDVPDLAWRNALDNLRNRIAYAPDFDEGGEDIAYALMVLAREGEAAMGDLRYYADERASAFATPLAQAQLGAALAAYGDQKRADQMFALASGNVPTQVWSKTRLYRADFGSSVRDAAGVLSLAVEARSDAVDREALTGRIAAVNRPLSTQEQAWALLAAHAMTEDPSISGLSENGEPISGPFVRRIEGSTLNSREITNTSDRATDLTLTTLGIPDGEVDATGYGYSIERDYYAMDGTPVTGDIQMGDRLVAVLTVRPSDKTSARLMVNDPLPAGFEIDNPSLLRAGDLKALSWLKPSDTEHSEFRADRFLAAVNQSGNKTIQLAYVLRAVSPGSFHHPAALVEDMYRPDYRANTASGRVTIRP</sequence>
<dbReference type="InterPro" id="IPR011625">
    <property type="entry name" value="A2M_N_BRD"/>
</dbReference>
<dbReference type="SMART" id="SM01360">
    <property type="entry name" value="A2M"/>
    <property type="match status" value="1"/>
</dbReference>
<dbReference type="InterPro" id="IPR041246">
    <property type="entry name" value="Bact_MG10"/>
</dbReference>
<evidence type="ECO:0000256" key="5">
    <source>
        <dbReference type="SAM" id="SignalP"/>
    </source>
</evidence>
<feature type="domain" description="Apple" evidence="6">
    <location>
        <begin position="30"/>
        <end position="113"/>
    </location>
</feature>
<dbReference type="Pfam" id="PF17972">
    <property type="entry name" value="bMG5"/>
    <property type="match status" value="1"/>
</dbReference>
<dbReference type="InterPro" id="IPR021868">
    <property type="entry name" value="Alpha_2_Macroglob_MG3"/>
</dbReference>
<dbReference type="InterPro" id="IPR002890">
    <property type="entry name" value="MG2"/>
</dbReference>
<proteinExistence type="inferred from homology"/>
<feature type="signal peptide" evidence="5">
    <location>
        <begin position="1"/>
        <end position="23"/>
    </location>
</feature>
<dbReference type="InterPro" id="IPR001599">
    <property type="entry name" value="Macroglobln_a2"/>
</dbReference>
<dbReference type="Pfam" id="PF01835">
    <property type="entry name" value="MG2"/>
    <property type="match status" value="1"/>
</dbReference>
<dbReference type="EMBL" id="FXYH01000008">
    <property type="protein sequence ID" value="SMX42839.1"/>
    <property type="molecule type" value="Genomic_DNA"/>
</dbReference>
<dbReference type="SUPFAM" id="SSF57414">
    <property type="entry name" value="Hairpin loop containing domain-like"/>
    <property type="match status" value="1"/>
</dbReference>
<dbReference type="SMART" id="SM00223">
    <property type="entry name" value="APPLE"/>
    <property type="match status" value="1"/>
</dbReference>
<dbReference type="Pfam" id="PF11974">
    <property type="entry name" value="bMG3"/>
    <property type="match status" value="1"/>
</dbReference>
<dbReference type="GO" id="GO:0004866">
    <property type="term" value="F:endopeptidase inhibitor activity"/>
    <property type="evidence" value="ECO:0007669"/>
    <property type="project" value="InterPro"/>
</dbReference>
<dbReference type="InterPro" id="IPR041462">
    <property type="entry name" value="Bact_A2M_MG6"/>
</dbReference>
<dbReference type="SMART" id="SM01359">
    <property type="entry name" value="A2M_N_2"/>
    <property type="match status" value="1"/>
</dbReference>
<dbReference type="Pfam" id="PF17962">
    <property type="entry name" value="bMG6"/>
    <property type="match status" value="1"/>
</dbReference>
<evidence type="ECO:0000256" key="1">
    <source>
        <dbReference type="ARBA" id="ARBA00010556"/>
    </source>
</evidence>
<dbReference type="InterPro" id="IPR049120">
    <property type="entry name" value="A2M_bMG2"/>
</dbReference>
<dbReference type="Gene3D" id="2.60.40.1930">
    <property type="match status" value="1"/>
</dbReference>
<feature type="chain" id="PRO_5013280344" description="Apple domain-containing protein" evidence="5">
    <location>
        <begin position="24"/>
        <end position="1816"/>
    </location>
</feature>
<dbReference type="PANTHER" id="PTHR40094">
    <property type="entry name" value="ALPHA-2-MACROGLOBULIN HOMOLOG"/>
    <property type="match status" value="1"/>
</dbReference>
<evidence type="ECO:0000256" key="2">
    <source>
        <dbReference type="ARBA" id="ARBA00022729"/>
    </source>
</evidence>
<dbReference type="SMART" id="SM01419">
    <property type="entry name" value="Thiol-ester_cl"/>
    <property type="match status" value="1"/>
</dbReference>
<keyword evidence="3" id="KW-0677">Repeat</keyword>
<dbReference type="InterPro" id="IPR003609">
    <property type="entry name" value="Pan_app"/>
</dbReference>
<dbReference type="PROSITE" id="PS50948">
    <property type="entry name" value="PAN"/>
    <property type="match status" value="1"/>
</dbReference>
<keyword evidence="8" id="KW-1185">Reference proteome</keyword>
<evidence type="ECO:0000256" key="4">
    <source>
        <dbReference type="ARBA" id="ARBA00023157"/>
    </source>
</evidence>
<comment type="similarity">
    <text evidence="1">Belongs to the protease inhibitor I39 (alpha-2-macroglobulin) family. Bacterial alpha-2-macroglobulin subfamily.</text>
</comment>
<dbReference type="RefSeq" id="WP_097805067.1">
    <property type="nucleotide sequence ID" value="NZ_FXYH01000008.1"/>
</dbReference>
<dbReference type="SUPFAM" id="SSF48239">
    <property type="entry name" value="Terpenoid cyclases/Protein prenyltransferases"/>
    <property type="match status" value="1"/>
</dbReference>
<dbReference type="Proteomes" id="UP000220836">
    <property type="component" value="Unassembled WGS sequence"/>
</dbReference>
<keyword evidence="2 5" id="KW-0732">Signal</keyword>
<dbReference type="InterPro" id="IPR011626">
    <property type="entry name" value="Alpha-macroglobulin_TED"/>
</dbReference>
<dbReference type="InterPro" id="IPR047565">
    <property type="entry name" value="Alpha-macroglob_thiol-ester_cl"/>
</dbReference>
<dbReference type="Pfam" id="PF00024">
    <property type="entry name" value="PAN_1"/>
    <property type="match status" value="1"/>
</dbReference>
<dbReference type="Gene3D" id="1.50.10.20">
    <property type="match status" value="1"/>
</dbReference>
<dbReference type="GO" id="GO:0005615">
    <property type="term" value="C:extracellular space"/>
    <property type="evidence" value="ECO:0007669"/>
    <property type="project" value="InterPro"/>
</dbReference>
<dbReference type="Gene3D" id="3.50.4.10">
    <property type="entry name" value="Hepatocyte Growth Factor"/>
    <property type="match status" value="1"/>
</dbReference>
<evidence type="ECO:0000259" key="6">
    <source>
        <dbReference type="PROSITE" id="PS50948"/>
    </source>
</evidence>
<accession>A0A238KIZ4</accession>
<protein>
    <recommendedName>
        <fullName evidence="6">Apple domain-containing protein</fullName>
    </recommendedName>
</protein>
<dbReference type="Pfam" id="PF00207">
    <property type="entry name" value="A2M"/>
    <property type="match status" value="1"/>
</dbReference>
<dbReference type="Pfam" id="PF17973">
    <property type="entry name" value="bMG10"/>
    <property type="match status" value="1"/>
</dbReference>
<evidence type="ECO:0000313" key="8">
    <source>
        <dbReference type="Proteomes" id="UP000220836"/>
    </source>
</evidence>
<evidence type="ECO:0000313" key="7">
    <source>
        <dbReference type="EMBL" id="SMX42839.1"/>
    </source>
</evidence>
<dbReference type="Pfam" id="PF21142">
    <property type="entry name" value="A2M_bMG2"/>
    <property type="match status" value="1"/>
</dbReference>
<dbReference type="Pfam" id="PF07703">
    <property type="entry name" value="A2M_BRD"/>
    <property type="match status" value="1"/>
</dbReference>
<dbReference type="InterPro" id="IPR041203">
    <property type="entry name" value="Bact_A2M_MG5"/>
</dbReference>
<organism evidence="7 8">
    <name type="scientific">Pelagimonas varians</name>
    <dbReference type="NCBI Taxonomy" id="696760"/>
    <lineage>
        <taxon>Bacteria</taxon>
        <taxon>Pseudomonadati</taxon>
        <taxon>Pseudomonadota</taxon>
        <taxon>Alphaproteobacteria</taxon>
        <taxon>Rhodobacterales</taxon>
        <taxon>Roseobacteraceae</taxon>
        <taxon>Pelagimonas</taxon>
    </lineage>
</organism>
<dbReference type="InterPro" id="IPR008930">
    <property type="entry name" value="Terpenoid_cyclase/PrenylTrfase"/>
</dbReference>
<dbReference type="PIRSF" id="PIRSF038980">
    <property type="entry name" value="A2M_bac"/>
    <property type="match status" value="1"/>
</dbReference>
<dbReference type="PANTHER" id="PTHR40094:SF1">
    <property type="entry name" value="UBIQUITIN DOMAIN-CONTAINING PROTEIN"/>
    <property type="match status" value="1"/>
</dbReference>
<dbReference type="CDD" id="cd01100">
    <property type="entry name" value="APPLE_Factor_XI_like"/>
    <property type="match status" value="1"/>
</dbReference>
<gene>
    <name evidence="7" type="ORF">PEV8663_02493</name>
</gene>
<dbReference type="InterPro" id="IPR051802">
    <property type="entry name" value="YfhM-like"/>
</dbReference>
<dbReference type="GO" id="GO:0006508">
    <property type="term" value="P:proteolysis"/>
    <property type="evidence" value="ECO:0007669"/>
    <property type="project" value="InterPro"/>
</dbReference>
<dbReference type="Pfam" id="PF07678">
    <property type="entry name" value="TED_complement"/>
    <property type="match status" value="1"/>
</dbReference>
<dbReference type="InterPro" id="IPR000177">
    <property type="entry name" value="Apple"/>
</dbReference>
<evidence type="ECO:0000256" key="3">
    <source>
        <dbReference type="ARBA" id="ARBA00022737"/>
    </source>
</evidence>
<dbReference type="InterPro" id="IPR026284">
    <property type="entry name" value="A2MG_proteobact"/>
</dbReference>